<dbReference type="AlphaFoldDB" id="A0A9N9NX87"/>
<dbReference type="OrthoDB" id="2355951at2759"/>
<organism evidence="1 2">
    <name type="scientific">Racocetra fulgida</name>
    <dbReference type="NCBI Taxonomy" id="60492"/>
    <lineage>
        <taxon>Eukaryota</taxon>
        <taxon>Fungi</taxon>
        <taxon>Fungi incertae sedis</taxon>
        <taxon>Mucoromycota</taxon>
        <taxon>Glomeromycotina</taxon>
        <taxon>Glomeromycetes</taxon>
        <taxon>Diversisporales</taxon>
        <taxon>Gigasporaceae</taxon>
        <taxon>Racocetra</taxon>
    </lineage>
</organism>
<sequence>VRSINNVKVAKLEINLSKQKIAKNIGDLKMKLSVKLFKRLNSLSAKDLKWYELLASQMTSDKSNLVQNLDETSKNSFMKLFNQMQ</sequence>
<accession>A0A9N9NX87</accession>
<keyword evidence="2" id="KW-1185">Reference proteome</keyword>
<feature type="non-terminal residue" evidence="1">
    <location>
        <position position="85"/>
    </location>
</feature>
<gene>
    <name evidence="1" type="ORF">RFULGI_LOCUS14905</name>
</gene>
<reference evidence="1" key="1">
    <citation type="submission" date="2021-06" db="EMBL/GenBank/DDBJ databases">
        <authorList>
            <person name="Kallberg Y."/>
            <person name="Tangrot J."/>
            <person name="Rosling A."/>
        </authorList>
    </citation>
    <scope>NUCLEOTIDE SEQUENCE</scope>
    <source>
        <strain evidence="1">IN212</strain>
    </source>
</reference>
<evidence type="ECO:0000313" key="1">
    <source>
        <dbReference type="EMBL" id="CAG8768923.1"/>
    </source>
</evidence>
<comment type="caution">
    <text evidence="1">The sequence shown here is derived from an EMBL/GenBank/DDBJ whole genome shotgun (WGS) entry which is preliminary data.</text>
</comment>
<name>A0A9N9NX87_9GLOM</name>
<dbReference type="Proteomes" id="UP000789396">
    <property type="component" value="Unassembled WGS sequence"/>
</dbReference>
<dbReference type="EMBL" id="CAJVPZ010045247">
    <property type="protein sequence ID" value="CAG8768923.1"/>
    <property type="molecule type" value="Genomic_DNA"/>
</dbReference>
<feature type="non-terminal residue" evidence="1">
    <location>
        <position position="1"/>
    </location>
</feature>
<protein>
    <submittedName>
        <fullName evidence="1">19441_t:CDS:1</fullName>
    </submittedName>
</protein>
<proteinExistence type="predicted"/>
<evidence type="ECO:0000313" key="2">
    <source>
        <dbReference type="Proteomes" id="UP000789396"/>
    </source>
</evidence>